<dbReference type="AlphaFoldDB" id="A0A2Z2MAN3"/>
<reference evidence="2 3" key="1">
    <citation type="submission" date="2016-03" db="EMBL/GenBank/DDBJ databases">
        <title>Complete genome sequence of Thermococcus profundus strain DT5432.</title>
        <authorList>
            <person name="Oger P.M."/>
        </authorList>
    </citation>
    <scope>NUCLEOTIDE SEQUENCE [LARGE SCALE GENOMIC DNA]</scope>
    <source>
        <strain evidence="2 3">DT 5432</strain>
    </source>
</reference>
<gene>
    <name evidence="2" type="ORF">A3L09_09325</name>
</gene>
<name>A0A2Z2MAN3_THEPR</name>
<dbReference type="OrthoDB" id="102447at2157"/>
<feature type="coiled-coil region" evidence="1">
    <location>
        <begin position="201"/>
        <end position="228"/>
    </location>
</feature>
<dbReference type="KEGG" id="tprf:A3L09_09325"/>
<organism evidence="2 3">
    <name type="scientific">Thermococcus profundus</name>
    <dbReference type="NCBI Taxonomy" id="49899"/>
    <lineage>
        <taxon>Archaea</taxon>
        <taxon>Methanobacteriati</taxon>
        <taxon>Methanobacteriota</taxon>
        <taxon>Thermococci</taxon>
        <taxon>Thermococcales</taxon>
        <taxon>Thermococcaceae</taxon>
        <taxon>Thermococcus</taxon>
    </lineage>
</organism>
<proteinExistence type="predicted"/>
<evidence type="ECO:0000313" key="2">
    <source>
        <dbReference type="EMBL" id="ASJ03447.1"/>
    </source>
</evidence>
<accession>A0A2Z2MAN3</accession>
<protein>
    <submittedName>
        <fullName evidence="2">Uncharacterized protein</fullName>
    </submittedName>
</protein>
<sequence length="333" mass="37764">MKGIKAIFVMALLMLSLVPAYTVTAAGGGTTITNPSQMNATVNTTNESENVRVNATKIAAEVMLLNLERLQNYTASLINGTQNVSEEVLALYEKALNLTAEARALYENGSYRESLKTSIIAMRVYKDVIRALKTGEAPEFVRELVAAKVEVLRMNGYFRHVEMLITAARAHGINVTNLTELYNETREAYKKVLIDVMSNNITALKEDLPRARELKMELDQELRDLELKFAIKNADRIAKVLDRRLQIQINALQKLKHLPWINESAVENVTQQLIQLRIEVNRLVSEGKYLEALHLIRASTPRLIISAVHLRWIKKKDTIYWPVHRGRGRGHRP</sequence>
<keyword evidence="1" id="KW-0175">Coiled coil</keyword>
<dbReference type="RefSeq" id="WP_088858704.1">
    <property type="nucleotide sequence ID" value="NZ_CP014862.1"/>
</dbReference>
<dbReference type="EMBL" id="CP014862">
    <property type="protein sequence ID" value="ASJ03447.1"/>
    <property type="molecule type" value="Genomic_DNA"/>
</dbReference>
<keyword evidence="3" id="KW-1185">Reference proteome</keyword>
<evidence type="ECO:0000313" key="3">
    <source>
        <dbReference type="Proteomes" id="UP000250179"/>
    </source>
</evidence>
<dbReference type="GeneID" id="33320616"/>
<evidence type="ECO:0000256" key="1">
    <source>
        <dbReference type="SAM" id="Coils"/>
    </source>
</evidence>
<dbReference type="Proteomes" id="UP000250179">
    <property type="component" value="Chromosome"/>
</dbReference>